<keyword evidence="7 11" id="KW-0560">Oxidoreductase</keyword>
<evidence type="ECO:0000313" key="15">
    <source>
        <dbReference type="Proteomes" id="UP001164746"/>
    </source>
</evidence>
<comment type="catalytic activity">
    <reaction evidence="10 11">
        <text>a 5-hydroxymethyl-2'-deoxycytidine in DNA + 2-oxoglutarate + O2 = a 5-formyl-2'-deoxycytidine in DNA + succinate + CO2 + H2O</text>
        <dbReference type="Rhea" id="RHEA:53828"/>
        <dbReference type="Rhea" id="RHEA-COMP:13315"/>
        <dbReference type="Rhea" id="RHEA-COMP:13656"/>
        <dbReference type="ChEBI" id="CHEBI:15377"/>
        <dbReference type="ChEBI" id="CHEBI:15379"/>
        <dbReference type="ChEBI" id="CHEBI:16526"/>
        <dbReference type="ChEBI" id="CHEBI:16810"/>
        <dbReference type="ChEBI" id="CHEBI:30031"/>
        <dbReference type="ChEBI" id="CHEBI:136731"/>
        <dbReference type="ChEBI" id="CHEBI:137731"/>
        <dbReference type="EC" id="1.14.11.80"/>
    </reaction>
</comment>
<evidence type="ECO:0000256" key="12">
    <source>
        <dbReference type="SAM" id="MobiDB-lite"/>
    </source>
</evidence>
<evidence type="ECO:0000256" key="4">
    <source>
        <dbReference type="ARBA" id="ARBA00022723"/>
    </source>
</evidence>
<comment type="cofactor">
    <cofactor evidence="11">
        <name>Fe(2+)</name>
        <dbReference type="ChEBI" id="CHEBI:29033"/>
    </cofactor>
    <text evidence="11">Binds 1 Fe(2+) ion per subunit.</text>
</comment>
<comment type="function">
    <text evidence="11">Dioxygenase that catalyzes the conversion of the modified genomic base 5-methylcytosine (5mC) into 5-hydroxymethylcytosine (5hmC) and plays a key role in epigenetic chromatin reprogramming during embryonic development.</text>
</comment>
<dbReference type="PANTHER" id="PTHR23358:SF6">
    <property type="entry name" value="METHYLCYTOSINE DIOXYGENASE TET"/>
    <property type="match status" value="1"/>
</dbReference>
<organism evidence="14 15">
    <name type="scientific">Mya arenaria</name>
    <name type="common">Soft-shell clam</name>
    <dbReference type="NCBI Taxonomy" id="6604"/>
    <lineage>
        <taxon>Eukaryota</taxon>
        <taxon>Metazoa</taxon>
        <taxon>Spiralia</taxon>
        <taxon>Lophotrochozoa</taxon>
        <taxon>Mollusca</taxon>
        <taxon>Bivalvia</taxon>
        <taxon>Autobranchia</taxon>
        <taxon>Heteroconchia</taxon>
        <taxon>Euheterodonta</taxon>
        <taxon>Imparidentia</taxon>
        <taxon>Neoheterodontei</taxon>
        <taxon>Myida</taxon>
        <taxon>Myoidea</taxon>
        <taxon>Myidae</taxon>
        <taxon>Mya</taxon>
    </lineage>
</organism>
<feature type="region of interest" description="Disordered" evidence="12">
    <location>
        <begin position="502"/>
        <end position="554"/>
    </location>
</feature>
<feature type="region of interest" description="Disordered" evidence="12">
    <location>
        <begin position="1597"/>
        <end position="1658"/>
    </location>
</feature>
<feature type="compositionally biased region" description="Basic and acidic residues" evidence="12">
    <location>
        <begin position="464"/>
        <end position="475"/>
    </location>
</feature>
<feature type="compositionally biased region" description="Polar residues" evidence="12">
    <location>
        <begin position="1531"/>
        <end position="1542"/>
    </location>
</feature>
<dbReference type="InterPro" id="IPR024779">
    <property type="entry name" value="2OGFeDO_JBP1/TET_oxygenase_dom"/>
</dbReference>
<keyword evidence="3" id="KW-0158">Chromosome</keyword>
<dbReference type="InterPro" id="IPR046942">
    <property type="entry name" value="TET_oxygenase"/>
</dbReference>
<evidence type="ECO:0000256" key="10">
    <source>
        <dbReference type="ARBA" id="ARBA00049431"/>
    </source>
</evidence>
<comment type="catalytic activity">
    <reaction evidence="11">
        <text>a 5-methyl-2'-deoxycytidine in DNA + 2-oxoglutarate + O2 = a 5-hydroxymethyl-2'-deoxycytidine in DNA + succinate + CO2</text>
        <dbReference type="Rhea" id="RHEA:52636"/>
        <dbReference type="Rhea" id="RHEA-COMP:11370"/>
        <dbReference type="Rhea" id="RHEA-COMP:13315"/>
        <dbReference type="ChEBI" id="CHEBI:15379"/>
        <dbReference type="ChEBI" id="CHEBI:16526"/>
        <dbReference type="ChEBI" id="CHEBI:16810"/>
        <dbReference type="ChEBI" id="CHEBI:30031"/>
        <dbReference type="ChEBI" id="CHEBI:85454"/>
        <dbReference type="ChEBI" id="CHEBI:136731"/>
        <dbReference type="EC" id="1.14.11.80"/>
    </reaction>
</comment>
<evidence type="ECO:0000259" key="13">
    <source>
        <dbReference type="SMART" id="SM01333"/>
    </source>
</evidence>
<feature type="compositionally biased region" description="Basic and acidic residues" evidence="12">
    <location>
        <begin position="502"/>
        <end position="523"/>
    </location>
</feature>
<feature type="region of interest" description="Disordered" evidence="12">
    <location>
        <begin position="1202"/>
        <end position="1265"/>
    </location>
</feature>
<feature type="compositionally biased region" description="Polar residues" evidence="12">
    <location>
        <begin position="374"/>
        <end position="389"/>
    </location>
</feature>
<evidence type="ECO:0000256" key="9">
    <source>
        <dbReference type="ARBA" id="ARBA00047840"/>
    </source>
</evidence>
<feature type="region of interest" description="Disordered" evidence="12">
    <location>
        <begin position="584"/>
        <end position="608"/>
    </location>
</feature>
<feature type="compositionally biased region" description="Polar residues" evidence="12">
    <location>
        <begin position="1240"/>
        <end position="1258"/>
    </location>
</feature>
<keyword evidence="4 11" id="KW-0479">Metal-binding</keyword>
<evidence type="ECO:0000313" key="14">
    <source>
        <dbReference type="EMBL" id="WAQ96952.1"/>
    </source>
</evidence>
<dbReference type="EMBL" id="CP111013">
    <property type="protein sequence ID" value="WAQ96952.1"/>
    <property type="molecule type" value="Genomic_DNA"/>
</dbReference>
<feature type="compositionally biased region" description="Basic residues" evidence="12">
    <location>
        <begin position="1203"/>
        <end position="1217"/>
    </location>
</feature>
<evidence type="ECO:0000256" key="5">
    <source>
        <dbReference type="ARBA" id="ARBA00022833"/>
    </source>
</evidence>
<name>A0ABY7DH18_MYAAR</name>
<gene>
    <name evidence="14" type="ORF">MAR_029642</name>
</gene>
<evidence type="ECO:0000256" key="1">
    <source>
        <dbReference type="ARBA" id="ARBA00004286"/>
    </source>
</evidence>
<evidence type="ECO:0000256" key="11">
    <source>
        <dbReference type="RuleBase" id="RU367064"/>
    </source>
</evidence>
<dbReference type="SMART" id="SM01333">
    <property type="entry name" value="Tet_JBP"/>
    <property type="match status" value="1"/>
</dbReference>
<keyword evidence="8 11" id="KW-0408">Iron</keyword>
<feature type="compositionally biased region" description="Low complexity" evidence="12">
    <location>
        <begin position="1468"/>
        <end position="1477"/>
    </location>
</feature>
<dbReference type="InterPro" id="IPR040175">
    <property type="entry name" value="TET1/2/3"/>
</dbReference>
<comment type="subcellular location">
    <subcellularLocation>
        <location evidence="1">Chromosome</location>
    </subcellularLocation>
</comment>
<comment type="catalytic activity">
    <reaction evidence="9 11">
        <text>a 5-formyl-2'-deoxycytidine in DNA + 2-oxoglutarate + O2 = a 5-carboxyl-2'-deoxycytidine in DNA + succinate + CO2 + H(+)</text>
        <dbReference type="Rhea" id="RHEA:53832"/>
        <dbReference type="Rhea" id="RHEA-COMP:13656"/>
        <dbReference type="Rhea" id="RHEA-COMP:13657"/>
        <dbReference type="ChEBI" id="CHEBI:15378"/>
        <dbReference type="ChEBI" id="CHEBI:15379"/>
        <dbReference type="ChEBI" id="CHEBI:16526"/>
        <dbReference type="ChEBI" id="CHEBI:16810"/>
        <dbReference type="ChEBI" id="CHEBI:30031"/>
        <dbReference type="ChEBI" id="CHEBI:137731"/>
        <dbReference type="ChEBI" id="CHEBI:137732"/>
        <dbReference type="EC" id="1.14.11.80"/>
    </reaction>
</comment>
<feature type="compositionally biased region" description="Basic and acidic residues" evidence="12">
    <location>
        <begin position="422"/>
        <end position="434"/>
    </location>
</feature>
<feature type="region of interest" description="Disordered" evidence="12">
    <location>
        <begin position="362"/>
        <end position="389"/>
    </location>
</feature>
<evidence type="ECO:0000256" key="7">
    <source>
        <dbReference type="ARBA" id="ARBA00023002"/>
    </source>
</evidence>
<feature type="region of interest" description="Disordered" evidence="12">
    <location>
        <begin position="1445"/>
        <end position="1484"/>
    </location>
</feature>
<dbReference type="PANTHER" id="PTHR23358">
    <property type="entry name" value="METHYLCYTOSINE DIOXYGENASE TET"/>
    <property type="match status" value="1"/>
</dbReference>
<comment type="cofactor">
    <cofactor evidence="11">
        <name>Zn(2+)</name>
        <dbReference type="ChEBI" id="CHEBI:29105"/>
    </cofactor>
    <text evidence="11">The zinc ions have a structural role.</text>
</comment>
<keyword evidence="5 11" id="KW-0862">Zinc</keyword>
<comment type="similarity">
    <text evidence="2 11">Belongs to the TET family.</text>
</comment>
<accession>A0ABY7DH18</accession>
<evidence type="ECO:0000256" key="3">
    <source>
        <dbReference type="ARBA" id="ARBA00022454"/>
    </source>
</evidence>
<feature type="region of interest" description="Disordered" evidence="12">
    <location>
        <begin position="1531"/>
        <end position="1551"/>
    </location>
</feature>
<feature type="domain" description="Methylcytosine dioxygenase TET1-3 oxygenase" evidence="13">
    <location>
        <begin position="1035"/>
        <end position="1727"/>
    </location>
</feature>
<sequence length="1838" mass="203962">MACIQYPIEGEVIHSLHETGEVWGPGSSGVCRRDPGISHCQALEVTADVASLNILAIPEMKPDTLEELNKLVAAVRTSLHARRAENSKCIQRTFSGDDRTWKHPGDIENVSSQGSMQGAAPPYIPGWAGFSGHDVYQQGVPGFQPSLSMAALAPPSALQPPGAMSGLGNLPHRMPSPWHPHLPSVNSLPVNGLQSVLPDVNGYALEKELRAASGARINDVSSSSLKWKSVYMPNTNSSVENYTHSREPMSYRDPGQMSTSTSLSLPVVTSAAPQHSNVISYYSEPRDRDRYSIPAGFPSEMASREAAKILAESHVSDMTLRPQQASENRHRTSPFMNISNNVHRQHNAPPFEEIFQKLPSKLGMPNDMRPENAPQYSSLPPPSKASQSKVPDFWSQFGLPQPFMDQNGLNLQPQGAENAHVKRQYEHEHQEESLPKPSKKQKVKNLPEITHPDSSGPVLQMSDGKCKSPKSDNRRGIFAPNPEIDALVNAKVCEIMAAIKQKEKPVPTDSCETRKSPKQEKKAQSSAHSNHPTFVHAPHGETNYPANGKSVDIDPYKFPQSDEHARLSNQVMDMRMNRKGVMLENPQTSSSSRSFEPGNAHAQHGSSSIQSVVDYSIEAMICKTGEKPAPHPQPSKHEQLMHQVNEVRQIKQDHGRVSPCCGNCEQLGVQSSEHCTNHKHLQLKENMQMATHLQQKGNLQMATHLQQQKGNKQMATHLQQKGNLQMASHKHENKTACRDRVSPKALENISHEFLEVKNQAKNEMEMKEVKPLTAMPFHRSRSFECLASDIDVSEKRFRSNSIDLGSPQKTNNKQHACQQQQSLPLVQGGLNNQAPQSCDLSQMEAISSQISDLRERVTGGNQNLEQNLVEEVPRCSCLASDSMINEAVEGPYYTHLGSGRSVEAIRVILENRTGVYGSAVRIEKLRYSGKEGKSPQGCPIAKWIVRRGSVEEKYLALVRHRVGHVCDKAWIIIGLVAWEGVPATQADHLYDYLSTTLPSYGNETERRCGTNDRKTCACQGADLMKRGASFSFGCSWSMYFNGCKFARSTHARKFRLKNESAEQLLEDKLQELASQVGPLYKQCAPDAHANQSHFSKMAQDCRLGDSGPFSGVTACVDFCAHAHKDIHNMNNGSTVVVTLTKHRGLSKPDDEQLHVLPMYVLDPTDERGSFEGQFAKIQNGSLEVLHQFPLEARMRAQPLESCKKRKMAKKGAGKRMTKNGIYGWDSSSSAQSTPQKSMDMMSNQSGASHSGSLDNTPVKNAASDLDLKSDKPVSYEDLMAMSQHTQFNALYDKFWDYFYAFGVFPPPSILAQCIDKAAPSIQRSAKLPFTSHAQLNGGMADPYRVTSEQQKFDQQHAVPLHSNIAASSQGQHQSIPQLNKPVKVENMYGDHRANGQYVENCNNKAVHPSFGSNARIGDIHQPNDSGNIVENLSSHGTIPETISLTKEHKSNQPPARGIPTENGALDLSFSSNSSKSSQPALHNEQNLHEHSLLNKHASGNEHPTSSYQSPLDMLSQAVDMRSKNVGFNGTLTYTNGSNSQENHPPPSGYFYQSHHEAAYQNGRSSAFNKNQEQNQPFNHLFAEKNSGNQEFSNTQRLENTGQHNPSAFPSHHQGFSEQVSMGPGQPNMGPHSFNPQKLACGENLAPTLGPQPEQREPSLIDPDVVKCEMEYNEAAFRDPEMGGVAIALCHGAVLFEVAKRELHATTGLRNPNRYHPTRISLVFYQHKNLNTERHGMYAYEKKLEQLKMKRIEKMQLERGYVDMREIEDSFKGGKKRKVNSEEAKEEEELAQLVQQSQAPYRYMWDCSTARAETSTSAVTSTRWVEPCPMVTGPYQKWA</sequence>
<evidence type="ECO:0000256" key="6">
    <source>
        <dbReference type="ARBA" id="ARBA00022964"/>
    </source>
</evidence>
<reference evidence="14" key="1">
    <citation type="submission" date="2022-11" db="EMBL/GenBank/DDBJ databases">
        <title>Centuries of genome instability and evolution in soft-shell clam transmissible cancer (bioRxiv).</title>
        <authorList>
            <person name="Hart S.F.M."/>
            <person name="Yonemitsu M.A."/>
            <person name="Giersch R.M."/>
            <person name="Beal B.F."/>
            <person name="Arriagada G."/>
            <person name="Davis B.W."/>
            <person name="Ostrander E.A."/>
            <person name="Goff S.P."/>
            <person name="Metzger M.J."/>
        </authorList>
    </citation>
    <scope>NUCLEOTIDE SEQUENCE</scope>
    <source>
        <strain evidence="14">MELC-2E11</strain>
        <tissue evidence="14">Siphon/mantle</tissue>
    </source>
</reference>
<dbReference type="EC" id="1.14.11.80" evidence="11"/>
<feature type="compositionally biased region" description="Polar residues" evidence="12">
    <location>
        <begin position="585"/>
        <end position="594"/>
    </location>
</feature>
<protein>
    <recommendedName>
        <fullName evidence="11">Methylcytosine dioxygenase TET</fullName>
        <ecNumber evidence="11">1.14.11.80</ecNumber>
    </recommendedName>
</protein>
<evidence type="ECO:0000256" key="8">
    <source>
        <dbReference type="ARBA" id="ARBA00023004"/>
    </source>
</evidence>
<proteinExistence type="inferred from homology"/>
<dbReference type="Proteomes" id="UP001164746">
    <property type="component" value="Chromosome 2"/>
</dbReference>
<evidence type="ECO:0000256" key="2">
    <source>
        <dbReference type="ARBA" id="ARBA00007502"/>
    </source>
</evidence>
<feature type="region of interest" description="Disordered" evidence="12">
    <location>
        <begin position="238"/>
        <end position="261"/>
    </location>
</feature>
<feature type="region of interest" description="Disordered" evidence="12">
    <location>
        <begin position="422"/>
        <end position="479"/>
    </location>
</feature>
<feature type="compositionally biased region" description="Low complexity" evidence="12">
    <location>
        <begin position="1226"/>
        <end position="1237"/>
    </location>
</feature>
<feature type="compositionally biased region" description="Polar residues" evidence="12">
    <location>
        <begin position="1597"/>
        <end position="1619"/>
    </location>
</feature>
<dbReference type="Pfam" id="PF12851">
    <property type="entry name" value="Tet_JBP"/>
    <property type="match status" value="1"/>
</dbReference>
<keyword evidence="15" id="KW-1185">Reference proteome</keyword>
<keyword evidence="6 11" id="KW-0223">Dioxygenase</keyword>